<accession>A0A1E7FGQ4</accession>
<name>A0A1E7FGQ4_9STRA</name>
<evidence type="ECO:0000256" key="1">
    <source>
        <dbReference type="SAM" id="SignalP"/>
    </source>
</evidence>
<evidence type="ECO:0000313" key="2">
    <source>
        <dbReference type="EMBL" id="OEU17314.1"/>
    </source>
</evidence>
<evidence type="ECO:0000313" key="3">
    <source>
        <dbReference type="Proteomes" id="UP000095751"/>
    </source>
</evidence>
<dbReference type="InParanoid" id="A0A1E7FGQ4"/>
<reference evidence="2 3" key="1">
    <citation type="submission" date="2016-09" db="EMBL/GenBank/DDBJ databases">
        <title>Extensive genetic diversity and differential bi-allelic expression allows diatom success in the polar Southern Ocean.</title>
        <authorList>
            <consortium name="DOE Joint Genome Institute"/>
            <person name="Mock T."/>
            <person name="Otillar R.P."/>
            <person name="Strauss J."/>
            <person name="Dupont C."/>
            <person name="Frickenhaus S."/>
            <person name="Maumus F."/>
            <person name="Mcmullan M."/>
            <person name="Sanges R."/>
            <person name="Schmutz J."/>
            <person name="Toseland A."/>
            <person name="Valas R."/>
            <person name="Veluchamy A."/>
            <person name="Ward B.J."/>
            <person name="Allen A."/>
            <person name="Barry K."/>
            <person name="Falciatore A."/>
            <person name="Ferrante M."/>
            <person name="Fortunato A.E."/>
            <person name="Gloeckner G."/>
            <person name="Gruber A."/>
            <person name="Hipkin R."/>
            <person name="Janech M."/>
            <person name="Kroth P."/>
            <person name="Leese F."/>
            <person name="Lindquist E."/>
            <person name="Lyon B.R."/>
            <person name="Martin J."/>
            <person name="Mayer C."/>
            <person name="Parker M."/>
            <person name="Quesneville H."/>
            <person name="Raymond J."/>
            <person name="Uhlig C."/>
            <person name="Valentin K.U."/>
            <person name="Worden A.Z."/>
            <person name="Armbrust E.V."/>
            <person name="Bowler C."/>
            <person name="Green B."/>
            <person name="Moulton V."/>
            <person name="Van Oosterhout C."/>
            <person name="Grigoriev I."/>
        </authorList>
    </citation>
    <scope>NUCLEOTIDE SEQUENCE [LARGE SCALE GENOMIC DNA]</scope>
    <source>
        <strain evidence="2 3">CCMP1102</strain>
    </source>
</reference>
<feature type="chain" id="PRO_5009193088" evidence="1">
    <location>
        <begin position="25"/>
        <end position="86"/>
    </location>
</feature>
<dbReference type="OrthoDB" id="10009287at2759"/>
<organism evidence="2 3">
    <name type="scientific">Fragilariopsis cylindrus CCMP1102</name>
    <dbReference type="NCBI Taxonomy" id="635003"/>
    <lineage>
        <taxon>Eukaryota</taxon>
        <taxon>Sar</taxon>
        <taxon>Stramenopiles</taxon>
        <taxon>Ochrophyta</taxon>
        <taxon>Bacillariophyta</taxon>
        <taxon>Bacillariophyceae</taxon>
        <taxon>Bacillariophycidae</taxon>
        <taxon>Bacillariales</taxon>
        <taxon>Bacillariaceae</taxon>
        <taxon>Fragilariopsis</taxon>
    </lineage>
</organism>
<keyword evidence="3" id="KW-1185">Reference proteome</keyword>
<dbReference type="AlphaFoldDB" id="A0A1E7FGQ4"/>
<dbReference type="EMBL" id="KV784357">
    <property type="protein sequence ID" value="OEU17314.1"/>
    <property type="molecule type" value="Genomic_DNA"/>
</dbReference>
<keyword evidence="1" id="KW-0732">Signal</keyword>
<feature type="signal peptide" evidence="1">
    <location>
        <begin position="1"/>
        <end position="24"/>
    </location>
</feature>
<gene>
    <name evidence="2" type="ORF">FRACYDRAFT_268654</name>
</gene>
<dbReference type="KEGG" id="fcy:FRACYDRAFT_268654"/>
<sequence>MMMTLALCVITGLLLSYMMSVVWRADDEFIGSSIVPFGILTDQREHALFLRLHDHSKDDPNAEKGKSKDTTGGRGVLRVRLGLSEQ</sequence>
<protein>
    <submittedName>
        <fullName evidence="2">Uncharacterized protein</fullName>
    </submittedName>
</protein>
<proteinExistence type="predicted"/>
<dbReference type="Proteomes" id="UP000095751">
    <property type="component" value="Unassembled WGS sequence"/>
</dbReference>